<protein>
    <submittedName>
        <fullName evidence="2">Uncharacterized protein</fullName>
    </submittedName>
</protein>
<reference evidence="2 3" key="1">
    <citation type="submission" date="2021-07" db="EMBL/GenBank/DDBJ databases">
        <title>Whole Genome Sequence of Nocardia Iowensis.</title>
        <authorList>
            <person name="Lamm A."/>
            <person name="Collins-Fairclough A.M."/>
            <person name="Bunk B."/>
            <person name="Sproer C."/>
        </authorList>
    </citation>
    <scope>NUCLEOTIDE SEQUENCE [LARGE SCALE GENOMIC DNA]</scope>
    <source>
        <strain evidence="2 3">NRRL 5646</strain>
    </source>
</reference>
<proteinExistence type="predicted"/>
<evidence type="ECO:0000313" key="3">
    <source>
        <dbReference type="Proteomes" id="UP000694257"/>
    </source>
</evidence>
<evidence type="ECO:0000313" key="2">
    <source>
        <dbReference type="EMBL" id="QXN94733.1"/>
    </source>
</evidence>
<gene>
    <name evidence="2" type="ORF">KV110_17790</name>
</gene>
<evidence type="ECO:0000256" key="1">
    <source>
        <dbReference type="SAM" id="MobiDB-lite"/>
    </source>
</evidence>
<dbReference type="Proteomes" id="UP000694257">
    <property type="component" value="Chromosome"/>
</dbReference>
<name>A0ABX8RYM4_NOCIO</name>
<sequence>MTRDWVVLHGKRVQVRGRRIQGFMTGAAEGRRDAAECVWEPIGSPAPPEEPGDHGGRHLGVVR</sequence>
<feature type="region of interest" description="Disordered" evidence="1">
    <location>
        <begin position="41"/>
        <end position="63"/>
    </location>
</feature>
<dbReference type="EMBL" id="CP078145">
    <property type="protein sequence ID" value="QXN94733.1"/>
    <property type="molecule type" value="Genomic_DNA"/>
</dbReference>
<dbReference type="RefSeq" id="WP_218477384.1">
    <property type="nucleotide sequence ID" value="NZ_BAABJN010000004.1"/>
</dbReference>
<accession>A0ABX8RYM4</accession>
<organism evidence="2 3">
    <name type="scientific">Nocardia iowensis</name>
    <dbReference type="NCBI Taxonomy" id="204891"/>
    <lineage>
        <taxon>Bacteria</taxon>
        <taxon>Bacillati</taxon>
        <taxon>Actinomycetota</taxon>
        <taxon>Actinomycetes</taxon>
        <taxon>Mycobacteriales</taxon>
        <taxon>Nocardiaceae</taxon>
        <taxon>Nocardia</taxon>
    </lineage>
</organism>
<keyword evidence="3" id="KW-1185">Reference proteome</keyword>